<evidence type="ECO:0000256" key="1">
    <source>
        <dbReference type="SAM" id="Phobius"/>
    </source>
</evidence>
<dbReference type="Pfam" id="PF00149">
    <property type="entry name" value="Metallophos"/>
    <property type="match status" value="1"/>
</dbReference>
<accession>A0ABR2ZG85</accession>
<dbReference type="Gene3D" id="1.20.1250.20">
    <property type="entry name" value="MFS general substrate transporter like domains"/>
    <property type="match status" value="1"/>
</dbReference>
<dbReference type="Proteomes" id="UP001437256">
    <property type="component" value="Unassembled WGS sequence"/>
</dbReference>
<sequence length="538" mass="59523">MTGKNQTGWKWNQVVEAMKDPKLWIMMLCSSATYIANGGVSVFGARIIKSFGYSSLDAILLQIPGGAMTCISIYFTGYLAGKFKNCRTYILAASCLPVITGAIMIWKGDWANRAVPLIGFYLLPTLGAPHVLILSIAASNVAGGTKKAISSGMIFIGYNISNIIGGYVVFTEEAAQHYPSTWIAVIVSMSFIFVSSFALRFVMTRENARRDSLARQQALEKDVRDDENIEKDSRTSVTDDESFAFEDLTDWEQEKIRIHTQYPITPRKKNKVTDIVAGLGGLQLQESTPLLIDGPPHPGKGWTRFVCISDTHSNIYTVPKGDVLLHSGDLSSWGEKDQLKETINWIASLEGFQVKVLIAGNHDVSMIHEWWCSARFRGSQTSPEEKEHEEAVELVTGEEAVKKGICYLVHERLDFMTKEGKKWVIYGSPAAPVYALGAFQYKNSEEAEEIYQCIPDDTDILLTHTPPHGILDKTRKGKLAGCQVLKNVLDSGRLESLRLHVFGHIHEGYGAEVRDNGTAEINAAVAWGGKPIIVDLKN</sequence>
<dbReference type="EMBL" id="JBBXMP010000166">
    <property type="protein sequence ID" value="KAL0060675.1"/>
    <property type="molecule type" value="Genomic_DNA"/>
</dbReference>
<feature type="transmembrane region" description="Helical" evidence="1">
    <location>
        <begin position="88"/>
        <end position="106"/>
    </location>
</feature>
<feature type="transmembrane region" description="Helical" evidence="1">
    <location>
        <begin position="59"/>
        <end position="81"/>
    </location>
</feature>
<protein>
    <recommendedName>
        <fullName evidence="2">Calcineurin-like phosphoesterase domain-containing protein</fullName>
    </recommendedName>
</protein>
<dbReference type="PANTHER" id="PTHR12905:SF0">
    <property type="entry name" value="CALCINEURIN-LIKE PHOSPHOESTERASE DOMAIN-CONTAINING PROTEIN"/>
    <property type="match status" value="1"/>
</dbReference>
<dbReference type="PANTHER" id="PTHR12905">
    <property type="entry name" value="METALLOPHOSPHOESTERASE"/>
    <property type="match status" value="1"/>
</dbReference>
<keyword evidence="1" id="KW-0472">Membrane</keyword>
<keyword evidence="4" id="KW-1185">Reference proteome</keyword>
<evidence type="ECO:0000313" key="3">
    <source>
        <dbReference type="EMBL" id="KAL0060675.1"/>
    </source>
</evidence>
<evidence type="ECO:0000313" key="4">
    <source>
        <dbReference type="Proteomes" id="UP001437256"/>
    </source>
</evidence>
<gene>
    <name evidence="3" type="ORF">AAF712_012552</name>
</gene>
<organism evidence="3 4">
    <name type="scientific">Marasmius tenuissimus</name>
    <dbReference type="NCBI Taxonomy" id="585030"/>
    <lineage>
        <taxon>Eukaryota</taxon>
        <taxon>Fungi</taxon>
        <taxon>Dikarya</taxon>
        <taxon>Basidiomycota</taxon>
        <taxon>Agaricomycotina</taxon>
        <taxon>Agaricomycetes</taxon>
        <taxon>Agaricomycetidae</taxon>
        <taxon>Agaricales</taxon>
        <taxon>Marasmiineae</taxon>
        <taxon>Marasmiaceae</taxon>
        <taxon>Marasmius</taxon>
    </lineage>
</organism>
<feature type="transmembrane region" description="Helical" evidence="1">
    <location>
        <begin position="23"/>
        <end position="47"/>
    </location>
</feature>
<proteinExistence type="predicted"/>
<feature type="transmembrane region" description="Helical" evidence="1">
    <location>
        <begin position="149"/>
        <end position="170"/>
    </location>
</feature>
<feature type="transmembrane region" description="Helical" evidence="1">
    <location>
        <begin position="118"/>
        <end position="137"/>
    </location>
</feature>
<dbReference type="SUPFAM" id="SSF56300">
    <property type="entry name" value="Metallo-dependent phosphatases"/>
    <property type="match status" value="1"/>
</dbReference>
<feature type="transmembrane region" description="Helical" evidence="1">
    <location>
        <begin position="182"/>
        <end position="202"/>
    </location>
</feature>
<reference evidence="3 4" key="1">
    <citation type="submission" date="2024-05" db="EMBL/GenBank/DDBJ databases">
        <title>A draft genome resource for the thread blight pathogen Marasmius tenuissimus strain MS-2.</title>
        <authorList>
            <person name="Yulfo-Soto G.E."/>
            <person name="Baruah I.K."/>
            <person name="Amoako-Attah I."/>
            <person name="Bukari Y."/>
            <person name="Meinhardt L.W."/>
            <person name="Bailey B.A."/>
            <person name="Cohen S.P."/>
        </authorList>
    </citation>
    <scope>NUCLEOTIDE SEQUENCE [LARGE SCALE GENOMIC DNA]</scope>
    <source>
        <strain evidence="3 4">MS-2</strain>
    </source>
</reference>
<evidence type="ECO:0000259" key="2">
    <source>
        <dbReference type="Pfam" id="PF00149"/>
    </source>
</evidence>
<dbReference type="SUPFAM" id="SSF103473">
    <property type="entry name" value="MFS general substrate transporter"/>
    <property type="match status" value="1"/>
</dbReference>
<comment type="caution">
    <text evidence="3">The sequence shown here is derived from an EMBL/GenBank/DDBJ whole genome shotgun (WGS) entry which is preliminary data.</text>
</comment>
<keyword evidence="1" id="KW-0812">Transmembrane</keyword>
<dbReference type="Gene3D" id="3.60.21.10">
    <property type="match status" value="1"/>
</dbReference>
<feature type="domain" description="Calcineurin-like phosphoesterase" evidence="2">
    <location>
        <begin position="304"/>
        <end position="507"/>
    </location>
</feature>
<name>A0ABR2ZG85_9AGAR</name>
<dbReference type="InterPro" id="IPR051693">
    <property type="entry name" value="UPF0046_metallophosphoest"/>
</dbReference>
<dbReference type="InterPro" id="IPR004843">
    <property type="entry name" value="Calcineurin-like_PHP"/>
</dbReference>
<dbReference type="InterPro" id="IPR036259">
    <property type="entry name" value="MFS_trans_sf"/>
</dbReference>
<dbReference type="InterPro" id="IPR029052">
    <property type="entry name" value="Metallo-depent_PP-like"/>
</dbReference>
<dbReference type="CDD" id="cd07379">
    <property type="entry name" value="MPP_239FB"/>
    <property type="match status" value="1"/>
</dbReference>
<keyword evidence="1" id="KW-1133">Transmembrane helix</keyword>